<reference evidence="2 3" key="1">
    <citation type="submission" date="2006-09" db="EMBL/GenBank/DDBJ databases">
        <title>Sequence and annotation of the 288-kb ATCV-1 virus that infects an endosymbiotic Chlorella strain of the heliozoon Acanthocystis turfacea.</title>
        <authorList>
            <person name="Fitzgerald L.A."/>
            <person name="Graves M.V."/>
            <person name="Li X."/>
            <person name="Pfitzner A.J.P."/>
            <person name="Hartigan J."/>
            <person name="Van Etten J.L."/>
        </authorList>
    </citation>
    <scope>NUCLEOTIDE SEQUENCE [LARGE SCALE GENOMIC DNA]</scope>
    <source>
        <strain evidence="2 3">ATCV-1</strain>
    </source>
</reference>
<accession>A7K8Z5</accession>
<organism evidence="2 3">
    <name type="scientific">Chlorovirus heliozoae</name>
    <dbReference type="NCBI Taxonomy" id="322019"/>
    <lineage>
        <taxon>Viruses</taxon>
        <taxon>Varidnaviria</taxon>
        <taxon>Bamfordvirae</taxon>
        <taxon>Nucleocytoviricota</taxon>
        <taxon>Megaviricetes</taxon>
        <taxon>Algavirales</taxon>
        <taxon>Phycodnaviridae</taxon>
        <taxon>Chlorovirus</taxon>
    </lineage>
</organism>
<feature type="compositionally biased region" description="Polar residues" evidence="1">
    <location>
        <begin position="1"/>
        <end position="11"/>
    </location>
</feature>
<name>A7K8Z5_9PHYC</name>
<dbReference type="RefSeq" id="YP_001426866.1">
    <property type="nucleotide sequence ID" value="NC_008724.1"/>
</dbReference>
<evidence type="ECO:0000313" key="3">
    <source>
        <dbReference type="Proteomes" id="UP000202420"/>
    </source>
</evidence>
<dbReference type="Proteomes" id="UP000202420">
    <property type="component" value="Segment"/>
</dbReference>
<gene>
    <name evidence="2" type="primary">z385L</name>
    <name evidence="2" type="ORF">ATCV1_z385L</name>
</gene>
<feature type="region of interest" description="Disordered" evidence="1">
    <location>
        <begin position="1"/>
        <end position="30"/>
    </location>
</feature>
<protein>
    <submittedName>
        <fullName evidence="2">Uncharacterized protein z385L</fullName>
    </submittedName>
</protein>
<dbReference type="EMBL" id="EF101928">
    <property type="protein sequence ID" value="ABT16519.1"/>
    <property type="molecule type" value="Genomic_DNA"/>
</dbReference>
<dbReference type="GeneID" id="5470883"/>
<evidence type="ECO:0000256" key="1">
    <source>
        <dbReference type="SAM" id="MobiDB-lite"/>
    </source>
</evidence>
<dbReference type="KEGG" id="vg:5470883"/>
<proteinExistence type="predicted"/>
<keyword evidence="3" id="KW-1185">Reference proteome</keyword>
<sequence length="95" mass="10420">MYYNQRLLNSSRRLKRPAPPSRTMGASKGNTTGSLVIIFSRGVPLSRSSARRKRLMSLPEGMSSRSLARRPVLIGVSARTVSSPLPRSHSRVSIA</sequence>
<evidence type="ECO:0000313" key="2">
    <source>
        <dbReference type="EMBL" id="ABT16519.1"/>
    </source>
</evidence>